<dbReference type="InterPro" id="IPR015943">
    <property type="entry name" value="WD40/YVTN_repeat-like_dom_sf"/>
</dbReference>
<comment type="caution">
    <text evidence="1">The sequence shown here is derived from an EMBL/GenBank/DDBJ whole genome shotgun (WGS) entry which is preliminary data.</text>
</comment>
<dbReference type="InterPro" id="IPR011047">
    <property type="entry name" value="Quinoprotein_ADH-like_sf"/>
</dbReference>
<dbReference type="Proteomes" id="UP000283734">
    <property type="component" value="Unassembled WGS sequence"/>
</dbReference>
<evidence type="ECO:0000313" key="1">
    <source>
        <dbReference type="EMBL" id="RJG18189.1"/>
    </source>
</evidence>
<dbReference type="Gene3D" id="2.130.10.10">
    <property type="entry name" value="YVTN repeat-like/Quinoprotein amine dehydrogenase"/>
    <property type="match status" value="2"/>
</dbReference>
<sequence>MDFSPSPSVVVTETPGALKHLVKQQTSTPLSLFSQVNLASRSPAIQASEVIPRGQGFGTIHGNVINNDQVDLIIPGNLELQWTVESQLYQPEGVTSGDQGYYGTHVFPVGGTDIDFSMIALDKVSGARRWVVRPGQIGQGGTPMVLNDMQNAGKVIYSGGLRGVFAVTEKGEVRWCTNTGFGIDTPATSDFDTHIKKRLWGINYHQPTDSVIAVYGDGTVLAFARETGELRAQYRVEGDPSVDNTGLNLPEPILEGAEKAIRKQFVPEGANLPEDARIFDTIIAVALGGDMVVSNYYATDPDSDRIWVAATLPDAADGIEDGVARFGALHALTLTREGDQFSFETECAVPFEGGSASTPAVLPGGDRIYTSDKDGNALAFDQRCELVWSVNVGDQILGSLAVSPYDNYVYASTGSGVFQIVDHGNSAELGWSANLDGVFYGGAALLPVAQLVSSALAEAGLSVPVQLQASNIEISTVAENALVLIAGLGFQMDPQRSEVFAPLVMSVTMIDRMTGEVINSTPAREESIAVIGIDNDGSVVIGNSPLRRGAVVGVTEILGNGLLGEALADLLPPLTGGVTKYAPSSRFDLAARDAVCYAVRKVLAWEVGRDSAGYTWLDSPEASSYQALTGQAVEMLGLARAVGEISSDTYAGVSYLISDARESALTGDFRAAHSVLREACQQLD</sequence>
<name>A0A418XYT2_9GAMM</name>
<organism evidence="1 2">
    <name type="scientific">Alcanivorax profundi</name>
    <dbReference type="NCBI Taxonomy" id="2338368"/>
    <lineage>
        <taxon>Bacteria</taxon>
        <taxon>Pseudomonadati</taxon>
        <taxon>Pseudomonadota</taxon>
        <taxon>Gammaproteobacteria</taxon>
        <taxon>Oceanospirillales</taxon>
        <taxon>Alcanivoracaceae</taxon>
        <taxon>Alcanivorax</taxon>
    </lineage>
</organism>
<accession>A0A418XYT2</accession>
<proteinExistence type="predicted"/>
<protein>
    <recommendedName>
        <fullName evidence="3">Pyrrolo-quinoline quinone</fullName>
    </recommendedName>
</protein>
<evidence type="ECO:0000313" key="2">
    <source>
        <dbReference type="Proteomes" id="UP000283734"/>
    </source>
</evidence>
<dbReference type="AlphaFoldDB" id="A0A418XYT2"/>
<evidence type="ECO:0008006" key="3">
    <source>
        <dbReference type="Google" id="ProtNLM"/>
    </source>
</evidence>
<reference evidence="1 2" key="1">
    <citation type="submission" date="2018-09" db="EMBL/GenBank/DDBJ databases">
        <title>Alcanivorax profundi sp. nov., isolated from 1000 m-depth seawater of the Mariana Trench.</title>
        <authorList>
            <person name="Liu J."/>
        </authorList>
    </citation>
    <scope>NUCLEOTIDE SEQUENCE [LARGE SCALE GENOMIC DNA]</scope>
    <source>
        <strain evidence="1 2">MTEO17</strain>
    </source>
</reference>
<dbReference type="EMBL" id="QYYA01000002">
    <property type="protein sequence ID" value="RJG18189.1"/>
    <property type="molecule type" value="Genomic_DNA"/>
</dbReference>
<dbReference type="SUPFAM" id="SSF50998">
    <property type="entry name" value="Quinoprotein alcohol dehydrogenase-like"/>
    <property type="match status" value="1"/>
</dbReference>
<keyword evidence="2" id="KW-1185">Reference proteome</keyword>
<gene>
    <name evidence="1" type="ORF">D4A39_06830</name>
</gene>